<evidence type="ECO:0000256" key="1">
    <source>
        <dbReference type="SAM" id="MobiDB-lite"/>
    </source>
</evidence>
<dbReference type="AlphaFoldDB" id="A0A381RB42"/>
<feature type="compositionally biased region" description="Low complexity" evidence="1">
    <location>
        <begin position="377"/>
        <end position="400"/>
    </location>
</feature>
<name>A0A381RB42_9ZZZZ</name>
<feature type="region of interest" description="Disordered" evidence="1">
    <location>
        <begin position="189"/>
        <end position="424"/>
    </location>
</feature>
<reference evidence="2" key="1">
    <citation type="submission" date="2018-05" db="EMBL/GenBank/DDBJ databases">
        <authorList>
            <person name="Lanie J.A."/>
            <person name="Ng W.-L."/>
            <person name="Kazmierczak K.M."/>
            <person name="Andrzejewski T.M."/>
            <person name="Davidsen T.M."/>
            <person name="Wayne K.J."/>
            <person name="Tettelin H."/>
            <person name="Glass J.I."/>
            <person name="Rusch D."/>
            <person name="Podicherti R."/>
            <person name="Tsui H.-C.T."/>
            <person name="Winkler M.E."/>
        </authorList>
    </citation>
    <scope>NUCLEOTIDE SEQUENCE</scope>
</reference>
<feature type="compositionally biased region" description="Basic and acidic residues" evidence="1">
    <location>
        <begin position="251"/>
        <end position="263"/>
    </location>
</feature>
<organism evidence="2">
    <name type="scientific">marine metagenome</name>
    <dbReference type="NCBI Taxonomy" id="408172"/>
    <lineage>
        <taxon>unclassified sequences</taxon>
        <taxon>metagenomes</taxon>
        <taxon>ecological metagenomes</taxon>
    </lineage>
</organism>
<gene>
    <name evidence="2" type="ORF">METZ01_LOCUS39467</name>
</gene>
<accession>A0A381RB42</accession>
<protein>
    <submittedName>
        <fullName evidence="2">Uncharacterized protein</fullName>
    </submittedName>
</protein>
<evidence type="ECO:0000313" key="2">
    <source>
        <dbReference type="EMBL" id="SUZ86613.1"/>
    </source>
</evidence>
<feature type="compositionally biased region" description="Basic and acidic residues" evidence="1">
    <location>
        <begin position="278"/>
        <end position="288"/>
    </location>
</feature>
<sequence length="424" mass="46785">MEVPARVRASAVLVFLIGLPVIGAEAQSGVSSTVATGPIVSNSVFSGVSLQVFPHTPFGYVRVGSAFRTPSAEFGYGIYSGSRGNHPTRYFGPRYAPCWDYIWDPFVGFFNDWLWGCDFFTGLAYRSIHHPWDRFLIWSSFHSRPPRHAFTYWRDPFIPPWGPHWTQDPWAPFWDGYWDEPGFGGHFPASYPGVPEIAKPEPGSRTATRRPSSRVGSPRGYGGGTARPPGRSAVPRNSSPPSRWPAIPVLDSRDPEEPKEKPKARGLRPPPSDFARPPSDHPSLDPRRAGGATRGATPRTSRPSDRLRGGTVPNSKTEPRVKPKSRNRSPYPSFDRNSAGGNGTFNNPSLGRRRSPKAQTRPEASPRTPQTRHAPNRAPKATPSPSRAPRARATPRTSPKVNPKPPHQPSRPSSTARRARRPGN</sequence>
<dbReference type="EMBL" id="UINC01001691">
    <property type="protein sequence ID" value="SUZ86613.1"/>
    <property type="molecule type" value="Genomic_DNA"/>
</dbReference>
<proteinExistence type="predicted"/>